<dbReference type="InterPro" id="IPR003890">
    <property type="entry name" value="MIF4G-like_typ-3"/>
</dbReference>
<reference evidence="6" key="1">
    <citation type="journal article" date="2022" name="DNA Res.">
        <title>Genome analysis of five recently described species of the CUG-Ser clade uncovers Candida theae as a new hybrid lineage with pathogenic potential in the Candida parapsilosis species complex.</title>
        <authorList>
            <person name="Mixao V."/>
            <person name="Del Olmo V."/>
            <person name="Hegedusova E."/>
            <person name="Saus E."/>
            <person name="Pryszcz L."/>
            <person name="Cillingova A."/>
            <person name="Nosek J."/>
            <person name="Gabaldon T."/>
        </authorList>
    </citation>
    <scope>NUCLEOTIDE SEQUENCE</scope>
    <source>
        <strain evidence="6">CBS 10844</strain>
    </source>
</reference>
<dbReference type="InterPro" id="IPR016024">
    <property type="entry name" value="ARM-type_fold"/>
</dbReference>
<dbReference type="Proteomes" id="UP001202479">
    <property type="component" value="Unassembled WGS sequence"/>
</dbReference>
<organism evidence="6 7">
    <name type="scientific">Candida oxycetoniae</name>
    <dbReference type="NCBI Taxonomy" id="497107"/>
    <lineage>
        <taxon>Eukaryota</taxon>
        <taxon>Fungi</taxon>
        <taxon>Dikarya</taxon>
        <taxon>Ascomycota</taxon>
        <taxon>Saccharomycotina</taxon>
        <taxon>Pichiomycetes</taxon>
        <taxon>Debaryomycetaceae</taxon>
        <taxon>Candida/Lodderomyces clade</taxon>
        <taxon>Candida</taxon>
    </lineage>
</organism>
<dbReference type="PROSITE" id="PS51366">
    <property type="entry name" value="MI"/>
    <property type="match status" value="1"/>
</dbReference>
<dbReference type="InterPro" id="IPR018247">
    <property type="entry name" value="EF_Hand_1_Ca_BS"/>
</dbReference>
<feature type="compositionally biased region" description="Acidic residues" evidence="4">
    <location>
        <begin position="420"/>
        <end position="440"/>
    </location>
</feature>
<feature type="domain" description="MI" evidence="5">
    <location>
        <begin position="785"/>
        <end position="925"/>
    </location>
</feature>
<dbReference type="SMART" id="SM00544">
    <property type="entry name" value="MA3"/>
    <property type="match status" value="1"/>
</dbReference>
<feature type="compositionally biased region" description="Basic and acidic residues" evidence="4">
    <location>
        <begin position="329"/>
        <end position="342"/>
    </location>
</feature>
<gene>
    <name evidence="6" type="ORF">KGF56_003408</name>
</gene>
<feature type="compositionally biased region" description="Acidic residues" evidence="4">
    <location>
        <begin position="301"/>
        <end position="328"/>
    </location>
</feature>
<dbReference type="EMBL" id="JAHUZD010000120">
    <property type="protein sequence ID" value="KAI3403773.2"/>
    <property type="molecule type" value="Genomic_DNA"/>
</dbReference>
<accession>A0AAI9WX78</accession>
<proteinExistence type="inferred from homology"/>
<feature type="compositionally biased region" description="Acidic residues" evidence="4">
    <location>
        <begin position="177"/>
        <end position="213"/>
    </location>
</feature>
<dbReference type="SUPFAM" id="SSF48371">
    <property type="entry name" value="ARM repeat"/>
    <property type="match status" value="1"/>
</dbReference>
<dbReference type="Gene3D" id="1.25.40.180">
    <property type="match status" value="1"/>
</dbReference>
<name>A0AAI9WX78_9ASCO</name>
<feature type="compositionally biased region" description="Basic and acidic residues" evidence="4">
    <location>
        <begin position="406"/>
        <end position="419"/>
    </location>
</feature>
<dbReference type="PANTHER" id="PTHR18034">
    <property type="entry name" value="CELL CYCLE CONTROL PROTEIN CWF22-RELATED"/>
    <property type="match status" value="1"/>
</dbReference>
<dbReference type="GO" id="GO:0042274">
    <property type="term" value="P:ribosomal small subunit biogenesis"/>
    <property type="evidence" value="ECO:0007669"/>
    <property type="project" value="TreeGrafter"/>
</dbReference>
<evidence type="ECO:0000256" key="3">
    <source>
        <dbReference type="ARBA" id="ARBA00023242"/>
    </source>
</evidence>
<dbReference type="GeneID" id="73381023"/>
<keyword evidence="7" id="KW-1185">Reference proteome</keyword>
<dbReference type="GO" id="GO:0005730">
    <property type="term" value="C:nucleolus"/>
    <property type="evidence" value="ECO:0007669"/>
    <property type="project" value="UniProtKB-SubCell"/>
</dbReference>
<feature type="compositionally biased region" description="Acidic residues" evidence="4">
    <location>
        <begin position="251"/>
        <end position="272"/>
    </location>
</feature>
<sequence>MRLPTQLLEKINAKEANGEYDSNDSRYIMGQIPKGHKRKRNAQKPLCRKEKRKEERLKKKQKQHYRAERDSVVTRNKPVLHYRAERDSVVMRNKPVQSSEDDPLQQLRKLKEAKRKLEGNVSRKGSKGLKAAEKESKRAEKEQEDKDDPLVQLKKLKGERNKNGKREDIRIVKEEDLDKDDELSGDEFSEDVELSEEEEFSEDVELSEEEEFSPGETTDPLETLRLLKMKKLAKRDNDDGEKLRIVKEEDLDDEWSSMEEDEEEESEFEGFDNDVNKTNGKLKSILKTTPMAPRGATKEDYEYDDVYESLDDDDVYESLDDDGEEESESDQKHDGYDLKRLKGLKTDTEKEDKFATPDFFSWDNDDNDIEYYAKKLGLKKNDRLPKGHEDDGLDDLLEGLDFSFDTDSKSNTVEDRGEVNDVDDSEEEDSIEEDSEEEEREKENPYVAPGGSDETDSLTQKYVPPALRRKMALETSNGDSADLLNLRKLIKGPLNKLSEANINTVVNDLQTLFMSHPRQVLNEEITKIILDSIIQQGRLLDTFVYLHATVVVALYRLQGVEFGAYFIQRLVEKFKEYHLTRTNSKEASNIISLLSSVYLFHLVSSRLLYDLIKQLIINLNESNADLLLRLIQSSGNLMRSDDPTSLKDIVLLLNEKYASLPSEAKNTRIQFLVETISSLKNNKLKVLNEGNHQLSIRLKKFLGHINNNLGGEPIQASLEDIESIETRGKWWLVGSAWKGHDSITTPGASNDSKSVVVDQVALSDILDTAEPNWMALAKAQRMNTDIRRAIFISIMSATDYIDAKTKLDKLALKRAQERDIPKVLIHCATMEPSWNPYYAILANKLCDSHSLKKTFQFMLWDLIKELDGHSGGDNGDDDEEETNFMGLNDVDEETKLQKIMNLGRLYGYLLAENSLPLHSLRTFNFITTSMDSVLFAEVVFVSFLNQLGKKSTKNSVGSGLIIDKSSKHDLVFDDRLLIERVIKAKDEITLLRGLQYFLPTNVKNSDIILGRKQRMRISWGVEAMLNVIDELLKSAGEY</sequence>
<evidence type="ECO:0000313" key="7">
    <source>
        <dbReference type="Proteomes" id="UP001202479"/>
    </source>
</evidence>
<evidence type="ECO:0000256" key="4">
    <source>
        <dbReference type="SAM" id="MobiDB-lite"/>
    </source>
</evidence>
<dbReference type="SMART" id="SM00543">
    <property type="entry name" value="MIF4G"/>
    <property type="match status" value="1"/>
</dbReference>
<dbReference type="RefSeq" id="XP_049179520.1">
    <property type="nucleotide sequence ID" value="XM_049324738.1"/>
</dbReference>
<protein>
    <submittedName>
        <fullName evidence="6">SGD1</fullName>
    </submittedName>
</protein>
<keyword evidence="3" id="KW-0539">Nucleus</keyword>
<feature type="region of interest" description="Disordered" evidence="4">
    <location>
        <begin position="403"/>
        <end position="458"/>
    </location>
</feature>
<dbReference type="GO" id="GO:0003723">
    <property type="term" value="F:RNA binding"/>
    <property type="evidence" value="ECO:0007669"/>
    <property type="project" value="InterPro"/>
</dbReference>
<comment type="subcellular location">
    <subcellularLocation>
        <location evidence="1">Nucleus</location>
        <location evidence="1">Nucleolus</location>
    </subcellularLocation>
</comment>
<evidence type="ECO:0000313" key="6">
    <source>
        <dbReference type="EMBL" id="KAI3403773.2"/>
    </source>
</evidence>
<comment type="caution">
    <text evidence="6">The sequence shown here is derived from an EMBL/GenBank/DDBJ whole genome shotgun (WGS) entry which is preliminary data.</text>
</comment>
<dbReference type="PANTHER" id="PTHR18034:SF4">
    <property type="entry name" value="NUCLEOLAR MIF4G DOMAIN-CONTAINING PROTEIN 1"/>
    <property type="match status" value="1"/>
</dbReference>
<feature type="region of interest" description="Disordered" evidence="4">
    <location>
        <begin position="251"/>
        <end position="342"/>
    </location>
</feature>
<comment type="similarity">
    <text evidence="2">Belongs to the CWC22 family.</text>
</comment>
<dbReference type="InterPro" id="IPR050781">
    <property type="entry name" value="CWC22_splicing_factor"/>
</dbReference>
<dbReference type="Pfam" id="PF02847">
    <property type="entry name" value="MA3"/>
    <property type="match status" value="1"/>
</dbReference>
<dbReference type="Pfam" id="PF02854">
    <property type="entry name" value="MIF4G"/>
    <property type="match status" value="1"/>
</dbReference>
<feature type="compositionally biased region" description="Basic and acidic residues" evidence="4">
    <location>
        <begin position="156"/>
        <end position="176"/>
    </location>
</feature>
<dbReference type="AlphaFoldDB" id="A0AAI9WX78"/>
<evidence type="ECO:0000256" key="2">
    <source>
        <dbReference type="ARBA" id="ARBA00006856"/>
    </source>
</evidence>
<evidence type="ECO:0000256" key="1">
    <source>
        <dbReference type="ARBA" id="ARBA00004604"/>
    </source>
</evidence>
<feature type="region of interest" description="Disordered" evidence="4">
    <location>
        <begin position="14"/>
        <end position="221"/>
    </location>
</feature>
<dbReference type="PROSITE" id="PS00018">
    <property type="entry name" value="EF_HAND_1"/>
    <property type="match status" value="1"/>
</dbReference>
<dbReference type="InterPro" id="IPR003891">
    <property type="entry name" value="Initiation_fac_eIF4g_MI"/>
</dbReference>
<feature type="compositionally biased region" description="Basic and acidic residues" evidence="4">
    <location>
        <begin position="130"/>
        <end position="144"/>
    </location>
</feature>
<evidence type="ECO:0000259" key="5">
    <source>
        <dbReference type="PROSITE" id="PS51366"/>
    </source>
</evidence>